<keyword evidence="1 4" id="KW-0812">Transmembrane</keyword>
<evidence type="ECO:0000256" key="4">
    <source>
        <dbReference type="SAM" id="Phobius"/>
    </source>
</evidence>
<evidence type="ECO:0000256" key="2">
    <source>
        <dbReference type="ARBA" id="ARBA00022989"/>
    </source>
</evidence>
<evidence type="ECO:0008006" key="7">
    <source>
        <dbReference type="Google" id="ProtNLM"/>
    </source>
</evidence>
<dbReference type="SUPFAM" id="SSF90123">
    <property type="entry name" value="ABC transporter transmembrane region"/>
    <property type="match status" value="1"/>
</dbReference>
<feature type="non-terminal residue" evidence="5">
    <location>
        <position position="1"/>
    </location>
</feature>
<keyword evidence="2 4" id="KW-1133">Transmembrane helix</keyword>
<dbReference type="GO" id="GO:0016020">
    <property type="term" value="C:membrane"/>
    <property type="evidence" value="ECO:0007669"/>
    <property type="project" value="InterPro"/>
</dbReference>
<dbReference type="AlphaFoldDB" id="A0AAN8IM91"/>
<gene>
    <name evidence="5" type="ORF">GCK32_017040</name>
</gene>
<comment type="caution">
    <text evidence="5">The sequence shown here is derived from an EMBL/GenBank/DDBJ whole genome shotgun (WGS) entry which is preliminary data.</text>
</comment>
<dbReference type="Proteomes" id="UP001331761">
    <property type="component" value="Unassembled WGS sequence"/>
</dbReference>
<dbReference type="Gene3D" id="1.20.1560.10">
    <property type="entry name" value="ABC transporter type 1, transmembrane domain"/>
    <property type="match status" value="1"/>
</dbReference>
<evidence type="ECO:0000256" key="1">
    <source>
        <dbReference type="ARBA" id="ARBA00022692"/>
    </source>
</evidence>
<dbReference type="InterPro" id="IPR036640">
    <property type="entry name" value="ABC1_TM_sf"/>
</dbReference>
<organism evidence="5 6">
    <name type="scientific">Trichostrongylus colubriformis</name>
    <name type="common">Black scour worm</name>
    <dbReference type="NCBI Taxonomy" id="6319"/>
    <lineage>
        <taxon>Eukaryota</taxon>
        <taxon>Metazoa</taxon>
        <taxon>Ecdysozoa</taxon>
        <taxon>Nematoda</taxon>
        <taxon>Chromadorea</taxon>
        <taxon>Rhabditida</taxon>
        <taxon>Rhabditina</taxon>
        <taxon>Rhabditomorpha</taxon>
        <taxon>Strongyloidea</taxon>
        <taxon>Trichostrongylidae</taxon>
        <taxon>Trichostrongylus</taxon>
    </lineage>
</organism>
<protein>
    <recommendedName>
        <fullName evidence="7">ABC transmembrane type-1 domain-containing protein</fullName>
    </recommendedName>
</protein>
<dbReference type="GO" id="GO:0005524">
    <property type="term" value="F:ATP binding"/>
    <property type="evidence" value="ECO:0007669"/>
    <property type="project" value="InterPro"/>
</dbReference>
<evidence type="ECO:0000313" key="6">
    <source>
        <dbReference type="Proteomes" id="UP001331761"/>
    </source>
</evidence>
<sequence length="199" mass="22080">WRDVYKSKNVSDIVRTSSTSLARHDRAGSRRSISSAVSHQTAYIADAPLGDKRGRGGGIFRLYLARLRRSPLFWACLVGSILRGMELPLHAYFTGLSYSALEQTAETFTSFMWLAVGSNIFLALYSWAFLTISIGFGGWSSAITTTGVRVKVLNSLLSQEMEFFDRPQCNNAACVAELSTKAPDIQAVFICHYAYKKND</sequence>
<evidence type="ECO:0000256" key="3">
    <source>
        <dbReference type="ARBA" id="ARBA00023136"/>
    </source>
</evidence>
<dbReference type="EMBL" id="WIXE01012512">
    <property type="protein sequence ID" value="KAK5975873.1"/>
    <property type="molecule type" value="Genomic_DNA"/>
</dbReference>
<proteinExistence type="predicted"/>
<feature type="transmembrane region" description="Helical" evidence="4">
    <location>
        <begin position="71"/>
        <end position="91"/>
    </location>
</feature>
<name>A0AAN8IM91_TRICO</name>
<reference evidence="5 6" key="1">
    <citation type="submission" date="2019-10" db="EMBL/GenBank/DDBJ databases">
        <title>Assembly and Annotation for the nematode Trichostrongylus colubriformis.</title>
        <authorList>
            <person name="Martin J."/>
        </authorList>
    </citation>
    <scope>NUCLEOTIDE SEQUENCE [LARGE SCALE GENOMIC DNA]</scope>
    <source>
        <strain evidence="5">G859</strain>
        <tissue evidence="5">Whole worm</tissue>
    </source>
</reference>
<accession>A0AAN8IM91</accession>
<keyword evidence="3 4" id="KW-0472">Membrane</keyword>
<evidence type="ECO:0000313" key="5">
    <source>
        <dbReference type="EMBL" id="KAK5975873.1"/>
    </source>
</evidence>
<keyword evidence="6" id="KW-1185">Reference proteome</keyword>